<reference evidence="4 6" key="2">
    <citation type="journal article" date="2013" name="Nature">
        <title>Insights into bilaterian evolution from three spiralian genomes.</title>
        <authorList>
            <person name="Simakov O."/>
            <person name="Marletaz F."/>
            <person name="Cho S.J."/>
            <person name="Edsinger-Gonzales E."/>
            <person name="Havlak P."/>
            <person name="Hellsten U."/>
            <person name="Kuo D.H."/>
            <person name="Larsson T."/>
            <person name="Lv J."/>
            <person name="Arendt D."/>
            <person name="Savage R."/>
            <person name="Osoegawa K."/>
            <person name="de Jong P."/>
            <person name="Grimwood J."/>
            <person name="Chapman J.A."/>
            <person name="Shapiro H."/>
            <person name="Aerts A."/>
            <person name="Otillar R.P."/>
            <person name="Terry A.Y."/>
            <person name="Boore J.L."/>
            <person name="Grigoriev I.V."/>
            <person name="Lindberg D.R."/>
            <person name="Seaver E.C."/>
            <person name="Weisblat D.A."/>
            <person name="Putnam N.H."/>
            <person name="Rokhsar D.S."/>
        </authorList>
    </citation>
    <scope>NUCLEOTIDE SEQUENCE</scope>
</reference>
<protein>
    <submittedName>
        <fullName evidence="4 5">Uncharacterized protein</fullName>
    </submittedName>
</protein>
<dbReference type="FunCoup" id="T1EEA4">
    <property type="interactions" value="61"/>
</dbReference>
<gene>
    <name evidence="5" type="primary">20194906</name>
    <name evidence="4" type="ORF">HELRODRAFT_107427</name>
</gene>
<keyword evidence="2" id="KW-0378">Hydrolase</keyword>
<dbReference type="EMBL" id="AMQM01001368">
    <property type="status" value="NOT_ANNOTATED_CDS"/>
    <property type="molecule type" value="Genomic_DNA"/>
</dbReference>
<accession>T1EEA4</accession>
<evidence type="ECO:0000256" key="2">
    <source>
        <dbReference type="ARBA" id="ARBA00022801"/>
    </source>
</evidence>
<sequence>MIIFNNVRRSSFILFIIFCLVSKSYTSSCRDVNNKPIDWFIIYKLPALKNSPNKLVRKGVGQVYMDSNNVNFQLLNISIAEQRGPVYYSLANIYSGKNVSTMYAMYNDQTPYETSEHYGHTKGVLNFDRTSGFWMVHSIPKFPPSPQNKYDYPKTATKFGQTLLCVTFNYSFLDQLGVQLRFNNPKIYNYSLPADMRKSNPNMVLALNGSSISDRPYFSVLELRSLQGENILSFAKNAHFNKDLYSNLVATRLQSNLMVEAWRNGRGGMDSECNMSYKVENIESIKLLEMSFNSTSDHSKWAIATSLPDFKRKRRTSTWTCVGDINRQVPEHQLKRGGGTLCLSLQAVWKNFKQMVTTVEQC</sequence>
<dbReference type="PANTHER" id="PTHR10858:SF23">
    <property type="entry name" value="DEOXYRIBONUCLEASE II"/>
    <property type="match status" value="1"/>
</dbReference>
<dbReference type="GO" id="GO:0004531">
    <property type="term" value="F:deoxyribonuclease II activity"/>
    <property type="evidence" value="ECO:0000318"/>
    <property type="project" value="GO_Central"/>
</dbReference>
<dbReference type="InParanoid" id="T1EEA4"/>
<dbReference type="GO" id="GO:0006309">
    <property type="term" value="P:apoptotic DNA fragmentation"/>
    <property type="evidence" value="ECO:0000318"/>
    <property type="project" value="GO_Central"/>
</dbReference>
<evidence type="ECO:0000313" key="4">
    <source>
        <dbReference type="EMBL" id="ESN96252.1"/>
    </source>
</evidence>
<evidence type="ECO:0000256" key="3">
    <source>
        <dbReference type="SAM" id="SignalP"/>
    </source>
</evidence>
<dbReference type="STRING" id="6412.T1EEA4"/>
<dbReference type="Pfam" id="PF03265">
    <property type="entry name" value="DNase_II"/>
    <property type="match status" value="1"/>
</dbReference>
<dbReference type="CTD" id="20194906"/>
<dbReference type="AlphaFoldDB" id="T1EEA4"/>
<dbReference type="PANTHER" id="PTHR10858">
    <property type="entry name" value="DEOXYRIBONUCLEASE II"/>
    <property type="match status" value="1"/>
</dbReference>
<feature type="chain" id="PRO_5010979810" evidence="3">
    <location>
        <begin position="27"/>
        <end position="362"/>
    </location>
</feature>
<proteinExistence type="inferred from homology"/>
<evidence type="ECO:0000313" key="5">
    <source>
        <dbReference type="EnsemblMetazoa" id="HelroP107427"/>
    </source>
</evidence>
<feature type="signal peptide" evidence="3">
    <location>
        <begin position="1"/>
        <end position="26"/>
    </location>
</feature>
<evidence type="ECO:0000256" key="1">
    <source>
        <dbReference type="ARBA" id="ARBA00007527"/>
    </source>
</evidence>
<reference evidence="6" key="1">
    <citation type="submission" date="2012-12" db="EMBL/GenBank/DDBJ databases">
        <authorList>
            <person name="Hellsten U."/>
            <person name="Grimwood J."/>
            <person name="Chapman J.A."/>
            <person name="Shapiro H."/>
            <person name="Aerts A."/>
            <person name="Otillar R.P."/>
            <person name="Terry A.Y."/>
            <person name="Boore J.L."/>
            <person name="Simakov O."/>
            <person name="Marletaz F."/>
            <person name="Cho S.-J."/>
            <person name="Edsinger-Gonzales E."/>
            <person name="Havlak P."/>
            <person name="Kuo D.-H."/>
            <person name="Larsson T."/>
            <person name="Lv J."/>
            <person name="Arendt D."/>
            <person name="Savage R."/>
            <person name="Osoegawa K."/>
            <person name="de Jong P."/>
            <person name="Lindberg D.R."/>
            <person name="Seaver E.C."/>
            <person name="Weisblat D.A."/>
            <person name="Putnam N.H."/>
            <person name="Grigoriev I.V."/>
            <person name="Rokhsar D.S."/>
        </authorList>
    </citation>
    <scope>NUCLEOTIDE SEQUENCE</scope>
</reference>
<dbReference type="EMBL" id="KB097495">
    <property type="protein sequence ID" value="ESN96252.1"/>
    <property type="molecule type" value="Genomic_DNA"/>
</dbReference>
<organism evidence="5 6">
    <name type="scientific">Helobdella robusta</name>
    <name type="common">Californian leech</name>
    <dbReference type="NCBI Taxonomy" id="6412"/>
    <lineage>
        <taxon>Eukaryota</taxon>
        <taxon>Metazoa</taxon>
        <taxon>Spiralia</taxon>
        <taxon>Lophotrochozoa</taxon>
        <taxon>Annelida</taxon>
        <taxon>Clitellata</taxon>
        <taxon>Hirudinea</taxon>
        <taxon>Rhynchobdellida</taxon>
        <taxon>Glossiphoniidae</taxon>
        <taxon>Helobdella</taxon>
    </lineage>
</organism>
<dbReference type="Proteomes" id="UP000015101">
    <property type="component" value="Unassembled WGS sequence"/>
</dbReference>
<dbReference type="KEGG" id="hro:HELRODRAFT_107427"/>
<dbReference type="HOGENOM" id="CLU_053867_0_0_1"/>
<dbReference type="GeneID" id="20194906"/>
<dbReference type="CDD" id="cd09120">
    <property type="entry name" value="PLDc_DNaseII_1"/>
    <property type="match status" value="1"/>
</dbReference>
<comment type="similarity">
    <text evidence="1">Belongs to the DNase II family.</text>
</comment>
<dbReference type="RefSeq" id="XP_009025454.1">
    <property type="nucleotide sequence ID" value="XM_009027206.1"/>
</dbReference>
<dbReference type="InterPro" id="IPR004947">
    <property type="entry name" value="DNase_II"/>
</dbReference>
<reference evidence="5" key="3">
    <citation type="submission" date="2015-06" db="UniProtKB">
        <authorList>
            <consortium name="EnsemblMetazoa"/>
        </authorList>
    </citation>
    <scope>IDENTIFICATION</scope>
</reference>
<keyword evidence="6" id="KW-1185">Reference proteome</keyword>
<dbReference type="CDD" id="cd09121">
    <property type="entry name" value="PLDc_DNaseII_2"/>
    <property type="match status" value="1"/>
</dbReference>
<dbReference type="OrthoDB" id="10261598at2759"/>
<evidence type="ECO:0000313" key="6">
    <source>
        <dbReference type="Proteomes" id="UP000015101"/>
    </source>
</evidence>
<dbReference type="eggNOG" id="KOG3825">
    <property type="taxonomic scope" value="Eukaryota"/>
</dbReference>
<name>T1EEA4_HELRO</name>
<dbReference type="OMA" id="YLMYNDE"/>
<keyword evidence="3" id="KW-0732">Signal</keyword>
<dbReference type="EnsemblMetazoa" id="HelroT107427">
    <property type="protein sequence ID" value="HelroP107427"/>
    <property type="gene ID" value="HelroG107427"/>
</dbReference>